<name>A0A328DM43_9ASTE</name>
<keyword evidence="1" id="KW-0812">Transmembrane</keyword>
<evidence type="ECO:0000256" key="1">
    <source>
        <dbReference type="SAM" id="Phobius"/>
    </source>
</evidence>
<protein>
    <submittedName>
        <fullName evidence="3">Uncharacterized protein</fullName>
    </submittedName>
</protein>
<gene>
    <name evidence="3" type="ORF">DM860_014681</name>
</gene>
<organism evidence="3 4">
    <name type="scientific">Cuscuta australis</name>
    <dbReference type="NCBI Taxonomy" id="267555"/>
    <lineage>
        <taxon>Eukaryota</taxon>
        <taxon>Viridiplantae</taxon>
        <taxon>Streptophyta</taxon>
        <taxon>Embryophyta</taxon>
        <taxon>Tracheophyta</taxon>
        <taxon>Spermatophyta</taxon>
        <taxon>Magnoliopsida</taxon>
        <taxon>eudicotyledons</taxon>
        <taxon>Gunneridae</taxon>
        <taxon>Pentapetalae</taxon>
        <taxon>asterids</taxon>
        <taxon>lamiids</taxon>
        <taxon>Solanales</taxon>
        <taxon>Convolvulaceae</taxon>
        <taxon>Cuscuteae</taxon>
        <taxon>Cuscuta</taxon>
        <taxon>Cuscuta subgen. Grammica</taxon>
        <taxon>Cuscuta sect. Cleistogrammica</taxon>
    </lineage>
</organism>
<keyword evidence="1" id="KW-0472">Membrane</keyword>
<dbReference type="Proteomes" id="UP000249390">
    <property type="component" value="Unassembled WGS sequence"/>
</dbReference>
<dbReference type="AlphaFoldDB" id="A0A328DM43"/>
<dbReference type="EMBL" id="NQVE01000135">
    <property type="protein sequence ID" value="RAL45271.1"/>
    <property type="molecule type" value="Genomic_DNA"/>
</dbReference>
<feature type="transmembrane region" description="Helical" evidence="1">
    <location>
        <begin position="115"/>
        <end position="136"/>
    </location>
</feature>
<comment type="caution">
    <text evidence="3">The sequence shown here is derived from an EMBL/GenBank/DDBJ whole genome shotgun (WGS) entry which is preliminary data.</text>
</comment>
<keyword evidence="4" id="KW-1185">Reference proteome</keyword>
<feature type="signal peptide" evidence="2">
    <location>
        <begin position="1"/>
        <end position="21"/>
    </location>
</feature>
<feature type="chain" id="PRO_5016320298" evidence="2">
    <location>
        <begin position="22"/>
        <end position="137"/>
    </location>
</feature>
<keyword evidence="2" id="KW-0732">Signal</keyword>
<reference evidence="3 4" key="1">
    <citation type="submission" date="2018-06" db="EMBL/GenBank/DDBJ databases">
        <title>The Genome of Cuscuta australis (Dodder) Provides Insight into the Evolution of Plant Parasitism.</title>
        <authorList>
            <person name="Liu H."/>
        </authorList>
    </citation>
    <scope>NUCLEOTIDE SEQUENCE [LARGE SCALE GENOMIC DNA]</scope>
    <source>
        <strain evidence="4">cv. Yunnan</strain>
        <tissue evidence="3">Vines</tissue>
    </source>
</reference>
<proteinExistence type="predicted"/>
<sequence length="137" mass="14029">MCLLFLLLVSVSESVWLGAKADDAGGTPPLQDGCYMTDPPKVPTPCGNYTNRNVVMSDCSGPCNATRAGSIPLCNSLDGSGTNFNCACQYFTTDKAACQAAGALPSSSSLPPARLPAAASAAAPIIINMMLLLLIVT</sequence>
<accession>A0A328DM43</accession>
<keyword evidence="1" id="KW-1133">Transmembrane helix</keyword>
<evidence type="ECO:0000313" key="3">
    <source>
        <dbReference type="EMBL" id="RAL45271.1"/>
    </source>
</evidence>
<evidence type="ECO:0000313" key="4">
    <source>
        <dbReference type="Proteomes" id="UP000249390"/>
    </source>
</evidence>
<evidence type="ECO:0000256" key="2">
    <source>
        <dbReference type="SAM" id="SignalP"/>
    </source>
</evidence>